<evidence type="ECO:0000313" key="2">
    <source>
        <dbReference type="EMBL" id="KAF4033542.1"/>
    </source>
</evidence>
<comment type="caution">
    <text evidence="2">The sequence shown here is derived from an EMBL/GenBank/DDBJ whole genome shotgun (WGS) entry which is preliminary data.</text>
</comment>
<keyword evidence="4" id="KW-1185">Reference proteome</keyword>
<feature type="domain" description="Reverse transcriptase" evidence="1">
    <location>
        <begin position="488"/>
        <end position="757"/>
    </location>
</feature>
<dbReference type="InterPro" id="IPR036691">
    <property type="entry name" value="Endo/exonu/phosph_ase_sf"/>
</dbReference>
<dbReference type="InterPro" id="IPR005135">
    <property type="entry name" value="Endo/exonuclease/phosphatase"/>
</dbReference>
<accession>A0A833SF44</accession>
<protein>
    <submittedName>
        <fullName evidence="2">Reverse transcriptase (RNA-dependent DNA polymerase)</fullName>
    </submittedName>
</protein>
<dbReference type="Proteomes" id="UP000602510">
    <property type="component" value="Unassembled WGS sequence"/>
</dbReference>
<dbReference type="EMBL" id="JAACNO010001630">
    <property type="protein sequence ID" value="KAF4138786.1"/>
    <property type="molecule type" value="Genomic_DNA"/>
</dbReference>
<dbReference type="EMBL" id="WSZM01000417">
    <property type="protein sequence ID" value="KAF4033542.1"/>
    <property type="molecule type" value="Genomic_DNA"/>
</dbReference>
<gene>
    <name evidence="2" type="ORF">GN244_ATG14512</name>
    <name evidence="3" type="ORF">GN958_ATG11995</name>
</gene>
<dbReference type="SUPFAM" id="SSF56672">
    <property type="entry name" value="DNA/RNA polymerases"/>
    <property type="match status" value="1"/>
</dbReference>
<dbReference type="CDD" id="cd01650">
    <property type="entry name" value="RT_nLTR_like"/>
    <property type="match status" value="1"/>
</dbReference>
<dbReference type="Pfam" id="PF00078">
    <property type="entry name" value="RVT_1"/>
    <property type="match status" value="1"/>
</dbReference>
<dbReference type="InterPro" id="IPR043502">
    <property type="entry name" value="DNA/RNA_pol_sf"/>
</dbReference>
<dbReference type="Pfam" id="PF03372">
    <property type="entry name" value="Exo_endo_phos"/>
    <property type="match status" value="1"/>
</dbReference>
<dbReference type="SUPFAM" id="SSF56219">
    <property type="entry name" value="DNase I-like"/>
    <property type="match status" value="1"/>
</dbReference>
<dbReference type="PANTHER" id="PTHR19446">
    <property type="entry name" value="REVERSE TRANSCRIPTASES"/>
    <property type="match status" value="1"/>
</dbReference>
<dbReference type="GO" id="GO:0003964">
    <property type="term" value="F:RNA-directed DNA polymerase activity"/>
    <property type="evidence" value="ECO:0007669"/>
    <property type="project" value="UniProtKB-KW"/>
</dbReference>
<dbReference type="PROSITE" id="PS50878">
    <property type="entry name" value="RT_POL"/>
    <property type="match status" value="1"/>
</dbReference>
<sequence length="1122" mass="126491">MLSVNTNGIKRNGRNFIEKVVSQYHVVGVQETKFRDAHHLSKFSFHLSSTTQHRLFISDKNASCQVQTGPRSGGVATLLHPDLPGVERAEEVSTVTIPGRYLLVHIRGPLHSIYIQNVYAPVRPHERAHFFQGLPTQFEPEAHHVVLGDFNVAVDPILDSRGVTSALDPSRGHLLGWLATLRVADPWRLRFTQRRLFSGPRPRINRLDYIFVSDELVESSFETTKYFQAPYSGDHLAVRLVLGSPRRRPSPGYWRLRPQTLDDDGVRRTLIQEIHQLQTTISSAINPRLVWEGWKRRIKSQLRLAQASQGELTKDLLAENAAQLSECITTVESLEQDISDRHQDNGFDFDARQMEASTSFFFRLPSASLRSTSIPGVVMENGSESDDPIDISDQFRRHWGDIFGDERYSGDDPVVNHAAMTKLLDTITKTLSPPAAAELDAPLTAVELAATIRHLRRSSAPGLDGLGPALYQLDPDAFGAVFVVVFKHQLGRGQLLASQRKSSVSLPYKKGDRRHPGNYRPISLMQVDVKILSKALAFRLQRYHPLLVHPEQKGFVRGRSLHHHVRMLHDIQELLQRRGQKGYALFLDFAKAYDRVNWDYLFRVLEKFGCGPAFCSWVKLLYSQTEATLSLNGTLQEVLRPIRGVKQGDPLSSLLFVLTIEPLGNLLRTLPEVGIPVTPSYVSTGLYFADDSTLLSTSINGLQRQVDLVELYCAGSGAKLNLDKSELVSFAGDSITANATPFGVGSSPSVVYLGVPVGPAVNLGEELNLTLFDFLACPFSRRLQILPVSTIPTWWQHSWFVFASLPHLQLTDDEDLVFQQEALLHANVWHSAHPLLQIHVGGKRRSLIRGAGRERRFRLAFASATGCRCLMDFFSISWPAEVDFLSRFLLVLPEWELRVRMRQLQQLYTDLSSIVSSIVEGPDVVFGPVQRNATISPIGKLYKGAVVCFPHLTKEMVRDNGSRHIITREHPISHHNSEVSHATILTTVQVLKDARRVLLPVYADLQFRLAWKLLPTRSRFWFLQRPSNEALCCAYPTCSSIETERHLFFDCLRVAALWHLIRADWNRLIVHISWDIICVASDPEWTTRHHTAYNLDDSEQTYFRSRTSAASDNGGVSSLLHF</sequence>
<dbReference type="AlphaFoldDB" id="A0A833SF44"/>
<keyword evidence="2" id="KW-0695">RNA-directed DNA polymerase</keyword>
<name>A0A833SF44_PHYIN</name>
<dbReference type="Proteomes" id="UP000704712">
    <property type="component" value="Unassembled WGS sequence"/>
</dbReference>
<organism evidence="2 4">
    <name type="scientific">Phytophthora infestans</name>
    <name type="common">Potato late blight agent</name>
    <name type="synonym">Botrytis infestans</name>
    <dbReference type="NCBI Taxonomy" id="4787"/>
    <lineage>
        <taxon>Eukaryota</taxon>
        <taxon>Sar</taxon>
        <taxon>Stramenopiles</taxon>
        <taxon>Oomycota</taxon>
        <taxon>Peronosporomycetes</taxon>
        <taxon>Peronosporales</taxon>
        <taxon>Peronosporaceae</taxon>
        <taxon>Phytophthora</taxon>
    </lineage>
</organism>
<reference evidence="2" key="1">
    <citation type="submission" date="2020-04" db="EMBL/GenBank/DDBJ databases">
        <title>Hybrid Assembly of Korean Phytophthora infestans isolates.</title>
        <authorList>
            <person name="Prokchorchik M."/>
            <person name="Lee Y."/>
            <person name="Seo J."/>
            <person name="Cho J.-H."/>
            <person name="Park Y.-E."/>
            <person name="Jang D.-C."/>
            <person name="Im J.-S."/>
            <person name="Choi J.-G."/>
            <person name="Park H.-J."/>
            <person name="Lee G.-B."/>
            <person name="Lee Y.-G."/>
            <person name="Hong S.-Y."/>
            <person name="Cho K."/>
            <person name="Sohn K.H."/>
        </authorList>
    </citation>
    <scope>NUCLEOTIDE SEQUENCE</scope>
    <source>
        <strain evidence="2">KR_1_A1</strain>
        <strain evidence="3">KR_2_A2</strain>
    </source>
</reference>
<evidence type="ECO:0000313" key="3">
    <source>
        <dbReference type="EMBL" id="KAF4138786.1"/>
    </source>
</evidence>
<dbReference type="Gene3D" id="3.60.10.10">
    <property type="entry name" value="Endonuclease/exonuclease/phosphatase"/>
    <property type="match status" value="1"/>
</dbReference>
<proteinExistence type="predicted"/>
<keyword evidence="2" id="KW-0808">Transferase</keyword>
<evidence type="ECO:0000313" key="4">
    <source>
        <dbReference type="Proteomes" id="UP000602510"/>
    </source>
</evidence>
<evidence type="ECO:0000259" key="1">
    <source>
        <dbReference type="PROSITE" id="PS50878"/>
    </source>
</evidence>
<keyword evidence="2" id="KW-0548">Nucleotidyltransferase</keyword>
<dbReference type="InterPro" id="IPR000477">
    <property type="entry name" value="RT_dom"/>
</dbReference>